<accession>A0AAU7BW45</accession>
<protein>
    <submittedName>
        <fullName evidence="2">Formylglycine-generating enzyme family protein</fullName>
    </submittedName>
</protein>
<dbReference type="GO" id="GO:0120147">
    <property type="term" value="F:formylglycine-generating oxidase activity"/>
    <property type="evidence" value="ECO:0007669"/>
    <property type="project" value="TreeGrafter"/>
</dbReference>
<evidence type="ECO:0000259" key="1">
    <source>
        <dbReference type="Pfam" id="PF03781"/>
    </source>
</evidence>
<feature type="domain" description="Sulfatase-modifying factor enzyme-like" evidence="1">
    <location>
        <begin position="15"/>
        <end position="322"/>
    </location>
</feature>
<dbReference type="Gene3D" id="3.90.1580.10">
    <property type="entry name" value="paralog of FGE (formylglycine-generating enzyme)"/>
    <property type="match status" value="1"/>
</dbReference>
<dbReference type="SUPFAM" id="SSF56436">
    <property type="entry name" value="C-type lectin-like"/>
    <property type="match status" value="1"/>
</dbReference>
<dbReference type="RefSeq" id="WP_347925532.1">
    <property type="nucleotide sequence ID" value="NZ_CP157199.1"/>
</dbReference>
<gene>
    <name evidence="2" type="ORF">ABGB03_05540</name>
</gene>
<organism evidence="2">
    <name type="scientific">Pontimicrobium sp. SW4</name>
    <dbReference type="NCBI Taxonomy" id="3153519"/>
    <lineage>
        <taxon>Bacteria</taxon>
        <taxon>Pseudomonadati</taxon>
        <taxon>Bacteroidota</taxon>
        <taxon>Flavobacteriia</taxon>
        <taxon>Flavobacteriales</taxon>
        <taxon>Flavobacteriaceae</taxon>
        <taxon>Pontimicrobium</taxon>
    </lineage>
</organism>
<dbReference type="EMBL" id="CP157199">
    <property type="protein sequence ID" value="XBG62366.1"/>
    <property type="molecule type" value="Genomic_DNA"/>
</dbReference>
<dbReference type="PANTHER" id="PTHR23150:SF19">
    <property type="entry name" value="FORMYLGLYCINE-GENERATING ENZYME"/>
    <property type="match status" value="1"/>
</dbReference>
<dbReference type="InterPro" id="IPR005532">
    <property type="entry name" value="SUMF_dom"/>
</dbReference>
<dbReference type="Pfam" id="PF03781">
    <property type="entry name" value="FGE-sulfatase"/>
    <property type="match status" value="1"/>
</dbReference>
<reference evidence="2" key="1">
    <citation type="submission" date="2024-05" db="EMBL/GenBank/DDBJ databases">
        <title>Pontimicrobium maritimus sp. nov., isolated form sea water.</title>
        <authorList>
            <person name="Muhammad N."/>
            <person name="Vuong T.Q."/>
            <person name="Han H.L."/>
            <person name="Kim S.-G."/>
        </authorList>
    </citation>
    <scope>NUCLEOTIDE SEQUENCE</scope>
    <source>
        <strain evidence="2">SW4</strain>
    </source>
</reference>
<sequence length="331" mass="38197">MRKDLKLQKKQPSLGMVWIPSGTYIRGANPSDYFARKDEEPRHKVDIDGFYMDEHEVTNAQFKQFVDATGYVTTAEKKIQWEEMKKQLPYGTPKPHDSLLQAGSLSFHCKHSQIANLNDYSQWWEWKIGANWKHPEGKGSSIKGKENYPVVHISYDDALAYCKWLGRRLPTEAEWEYAARGGLKDAIFTWGNDVEFLSDNANTWQGVFPTSNTKEDGFERSAPVKSYPPNNYGLYDMAGNVWEWTQDWYDYNYYKSLDKNSSNNNPTGPNKPWNPNNSYSKEKVIRGGSFLCHDSYCASYRVSARMATSFDTGLEHLGFRTVLPSRLRQKN</sequence>
<evidence type="ECO:0000313" key="2">
    <source>
        <dbReference type="EMBL" id="XBG62366.1"/>
    </source>
</evidence>
<dbReference type="InterPro" id="IPR051043">
    <property type="entry name" value="Sulfatase_Mod_Factor_Kinase"/>
</dbReference>
<proteinExistence type="predicted"/>
<dbReference type="AlphaFoldDB" id="A0AAU7BW45"/>
<dbReference type="PANTHER" id="PTHR23150">
    <property type="entry name" value="SULFATASE MODIFYING FACTOR 1, 2"/>
    <property type="match status" value="1"/>
</dbReference>
<name>A0AAU7BW45_9FLAO</name>
<dbReference type="InterPro" id="IPR016187">
    <property type="entry name" value="CTDL_fold"/>
</dbReference>
<dbReference type="InterPro" id="IPR042095">
    <property type="entry name" value="SUMF_sf"/>
</dbReference>